<evidence type="ECO:0000256" key="1">
    <source>
        <dbReference type="SAM" id="Coils"/>
    </source>
</evidence>
<dbReference type="EMBL" id="CM007383">
    <property type="protein sequence ID" value="ONK75016.1"/>
    <property type="molecule type" value="Genomic_DNA"/>
</dbReference>
<feature type="region of interest" description="Disordered" evidence="2">
    <location>
        <begin position="1"/>
        <end position="112"/>
    </location>
</feature>
<gene>
    <name evidence="3" type="ORF">A4U43_C03F12430</name>
</gene>
<name>A0A5P1F9F0_ASPOF</name>
<accession>A0A5P1F9F0</accession>
<keyword evidence="1" id="KW-0175">Coiled coil</keyword>
<feature type="coiled-coil region" evidence="1">
    <location>
        <begin position="166"/>
        <end position="200"/>
    </location>
</feature>
<proteinExistence type="predicted"/>
<dbReference type="PANTHER" id="PTHR31071:SF2">
    <property type="entry name" value="ACTIN CYTOSKELETON-REGULATORY COMPLEX PAN-LIKE PROTEIN"/>
    <property type="match status" value="1"/>
</dbReference>
<feature type="region of interest" description="Disordered" evidence="2">
    <location>
        <begin position="463"/>
        <end position="506"/>
    </location>
</feature>
<dbReference type="Proteomes" id="UP000243459">
    <property type="component" value="Chromosome 3"/>
</dbReference>
<reference evidence="4" key="1">
    <citation type="journal article" date="2017" name="Nat. Commun.">
        <title>The asparagus genome sheds light on the origin and evolution of a young Y chromosome.</title>
        <authorList>
            <person name="Harkess A."/>
            <person name="Zhou J."/>
            <person name="Xu C."/>
            <person name="Bowers J.E."/>
            <person name="Van der Hulst R."/>
            <person name="Ayyampalayam S."/>
            <person name="Mercati F."/>
            <person name="Riccardi P."/>
            <person name="McKain M.R."/>
            <person name="Kakrana A."/>
            <person name="Tang H."/>
            <person name="Ray J."/>
            <person name="Groenendijk J."/>
            <person name="Arikit S."/>
            <person name="Mathioni S.M."/>
            <person name="Nakano M."/>
            <person name="Shan H."/>
            <person name="Telgmann-Rauber A."/>
            <person name="Kanno A."/>
            <person name="Yue Z."/>
            <person name="Chen H."/>
            <person name="Li W."/>
            <person name="Chen Y."/>
            <person name="Xu X."/>
            <person name="Zhang Y."/>
            <person name="Luo S."/>
            <person name="Chen H."/>
            <person name="Gao J."/>
            <person name="Mao Z."/>
            <person name="Pires J.C."/>
            <person name="Luo M."/>
            <person name="Kudrna D."/>
            <person name="Wing R.A."/>
            <person name="Meyers B.C."/>
            <person name="Yi K."/>
            <person name="Kong H."/>
            <person name="Lavrijsen P."/>
            <person name="Sunseri F."/>
            <person name="Falavigna A."/>
            <person name="Ye Y."/>
            <person name="Leebens-Mack J.H."/>
            <person name="Chen G."/>
        </authorList>
    </citation>
    <scope>NUCLEOTIDE SEQUENCE [LARGE SCALE GENOMIC DNA]</scope>
    <source>
        <strain evidence="4">cv. DH0086</strain>
    </source>
</reference>
<feature type="coiled-coil region" evidence="1">
    <location>
        <begin position="262"/>
        <end position="380"/>
    </location>
</feature>
<dbReference type="OMA" id="THAMEDE"/>
<keyword evidence="4" id="KW-1185">Reference proteome</keyword>
<sequence length="559" mass="62679">MKQTQTRTLALDSGDAHNPTRNQNPRPRRIRSPALGRVRLRRNAAGSGGGKRSGGPTTPLLKWKFDDADSESGSAPESEKGRQKGKREEMRPDVVDPHSSSLRANPKHDRRQPILLNYPKNGVLHKFGASGALPDSSMERATKWDPGFYSHLKNLEDQQVITVPNVSSLQSELEHARARIAELETEQQSAKKKLDHLVRKLGEEKESWRRREHEKIRAVIESIKDDLHRERKNRKRMEIVNSKLVNELAEAKLSAKMFLQDYEKEKKTRELMEEVCDELAKEIGEDKAEVEALKADSMRIREEVEEERKMLQMAEVWREERVQMKLVDAKVTLEAKYSELSKLQAEIEAFLRARRNSIPNDQETEEAELLREAANLLKVQEVKEFPYQPPPASEDIFSVFEELQPKEEPNEREIEACQGYTNGNINGCSNKPPKGFANGMLDTNGGDIDVDDDSGWETVSHVEEQGSSNSIEGSDPSVNGACEESNASVSGTDWDENGDNGKVNSDISEVCSVGTKQSRKKGSSIASAVGGEKSVALVDALVLKFLLLSARIHTCCKFT</sequence>
<evidence type="ECO:0000313" key="3">
    <source>
        <dbReference type="EMBL" id="ONK75016.1"/>
    </source>
</evidence>
<evidence type="ECO:0000313" key="4">
    <source>
        <dbReference type="Proteomes" id="UP000243459"/>
    </source>
</evidence>
<evidence type="ECO:0000256" key="2">
    <source>
        <dbReference type="SAM" id="MobiDB-lite"/>
    </source>
</evidence>
<feature type="compositionally biased region" description="Basic and acidic residues" evidence="2">
    <location>
        <begin position="77"/>
        <end position="96"/>
    </location>
</feature>
<protein>
    <submittedName>
        <fullName evidence="3">Uncharacterized protein</fullName>
    </submittedName>
</protein>
<dbReference type="Gramene" id="ONK75016">
    <property type="protein sequence ID" value="ONK75016"/>
    <property type="gene ID" value="A4U43_C03F12430"/>
</dbReference>
<dbReference type="InterPro" id="IPR043424">
    <property type="entry name" value="BLT-like"/>
</dbReference>
<dbReference type="PANTHER" id="PTHR31071">
    <property type="entry name" value="GB|AAF24581.1"/>
    <property type="match status" value="1"/>
</dbReference>
<dbReference type="AlphaFoldDB" id="A0A5P1F9F0"/>
<organism evidence="3 4">
    <name type="scientific">Asparagus officinalis</name>
    <name type="common">Garden asparagus</name>
    <dbReference type="NCBI Taxonomy" id="4686"/>
    <lineage>
        <taxon>Eukaryota</taxon>
        <taxon>Viridiplantae</taxon>
        <taxon>Streptophyta</taxon>
        <taxon>Embryophyta</taxon>
        <taxon>Tracheophyta</taxon>
        <taxon>Spermatophyta</taxon>
        <taxon>Magnoliopsida</taxon>
        <taxon>Liliopsida</taxon>
        <taxon>Asparagales</taxon>
        <taxon>Asparagaceae</taxon>
        <taxon>Asparagoideae</taxon>
        <taxon>Asparagus</taxon>
    </lineage>
</organism>